<name>A0ABU7DNB1_9TELE</name>
<dbReference type="SMART" id="SM00969">
    <property type="entry name" value="SOCS_box"/>
    <property type="match status" value="1"/>
</dbReference>
<dbReference type="InterPro" id="IPR001496">
    <property type="entry name" value="SOCS_box"/>
</dbReference>
<organism evidence="4 5">
    <name type="scientific">Characodon lateralis</name>
    <dbReference type="NCBI Taxonomy" id="208331"/>
    <lineage>
        <taxon>Eukaryota</taxon>
        <taxon>Metazoa</taxon>
        <taxon>Chordata</taxon>
        <taxon>Craniata</taxon>
        <taxon>Vertebrata</taxon>
        <taxon>Euteleostomi</taxon>
        <taxon>Actinopterygii</taxon>
        <taxon>Neopterygii</taxon>
        <taxon>Teleostei</taxon>
        <taxon>Neoteleostei</taxon>
        <taxon>Acanthomorphata</taxon>
        <taxon>Ovalentaria</taxon>
        <taxon>Atherinomorphae</taxon>
        <taxon>Cyprinodontiformes</taxon>
        <taxon>Goodeidae</taxon>
        <taxon>Characodon</taxon>
    </lineage>
</organism>
<evidence type="ECO:0000259" key="3">
    <source>
        <dbReference type="PROSITE" id="PS50225"/>
    </source>
</evidence>
<dbReference type="Gene3D" id="1.10.750.20">
    <property type="entry name" value="SOCS box"/>
    <property type="match status" value="1"/>
</dbReference>
<comment type="pathway">
    <text evidence="1">Protein modification; protein ubiquitination.</text>
</comment>
<gene>
    <name evidence="4" type="ORF">CHARACLAT_004404</name>
</gene>
<evidence type="ECO:0000256" key="1">
    <source>
        <dbReference type="ARBA" id="ARBA00004906"/>
    </source>
</evidence>
<dbReference type="EMBL" id="JAHUTJ010032994">
    <property type="protein sequence ID" value="MED6276573.1"/>
    <property type="molecule type" value="Genomic_DNA"/>
</dbReference>
<dbReference type="InterPro" id="IPR051983">
    <property type="entry name" value="WSB_SOCS-box_domain"/>
</dbReference>
<sequence length="115" mass="13407">MCCFCRALRIWEPGERHMTMQTKRDRDSSGLCCNYHPLGGVIATGTRDGHVRFWRTPRTVPSLCHLCRAITRYSVSTQQIEALPLPKRILEYLTYRNIPERLKTCCSSDEEDWES</sequence>
<dbReference type="SUPFAM" id="SSF158235">
    <property type="entry name" value="SOCS box-like"/>
    <property type="match status" value="1"/>
</dbReference>
<accession>A0ABU7DNB1</accession>
<dbReference type="Proteomes" id="UP001352852">
    <property type="component" value="Unassembled WGS sequence"/>
</dbReference>
<comment type="caution">
    <text evidence="4">The sequence shown here is derived from an EMBL/GenBank/DDBJ whole genome shotgun (WGS) entry which is preliminary data.</text>
</comment>
<reference evidence="4 5" key="1">
    <citation type="submission" date="2021-06" db="EMBL/GenBank/DDBJ databases">
        <authorList>
            <person name="Palmer J.M."/>
        </authorList>
    </citation>
    <scope>NUCLEOTIDE SEQUENCE [LARGE SCALE GENOMIC DNA]</scope>
    <source>
        <strain evidence="4 5">CL_MEX2019</strain>
        <tissue evidence="4">Muscle</tissue>
    </source>
</reference>
<dbReference type="InterPro" id="IPR036322">
    <property type="entry name" value="WD40_repeat_dom_sf"/>
</dbReference>
<dbReference type="PANTHER" id="PTHR15622:SF1">
    <property type="entry name" value="WD REPEAT AND SOCS BOX-CONTAINING PROTEIN 2"/>
    <property type="match status" value="1"/>
</dbReference>
<dbReference type="InterPro" id="IPR036036">
    <property type="entry name" value="SOCS_box-like_dom_sf"/>
</dbReference>
<evidence type="ECO:0000313" key="5">
    <source>
        <dbReference type="Proteomes" id="UP001352852"/>
    </source>
</evidence>
<dbReference type="PANTHER" id="PTHR15622">
    <property type="entry name" value="WD40 REPEAT PROTEIN"/>
    <property type="match status" value="1"/>
</dbReference>
<dbReference type="Pfam" id="PF07525">
    <property type="entry name" value="SOCS_box"/>
    <property type="match status" value="1"/>
</dbReference>
<feature type="domain" description="SOCS box" evidence="3">
    <location>
        <begin position="52"/>
        <end position="99"/>
    </location>
</feature>
<keyword evidence="5" id="KW-1185">Reference proteome</keyword>
<keyword evidence="2" id="KW-0833">Ubl conjugation pathway</keyword>
<dbReference type="SUPFAM" id="SSF50978">
    <property type="entry name" value="WD40 repeat-like"/>
    <property type="match status" value="1"/>
</dbReference>
<proteinExistence type="predicted"/>
<dbReference type="SMART" id="SM00253">
    <property type="entry name" value="SOCS"/>
    <property type="match status" value="1"/>
</dbReference>
<dbReference type="PROSITE" id="PS50225">
    <property type="entry name" value="SOCS"/>
    <property type="match status" value="1"/>
</dbReference>
<evidence type="ECO:0000313" key="4">
    <source>
        <dbReference type="EMBL" id="MED6276573.1"/>
    </source>
</evidence>
<evidence type="ECO:0000256" key="2">
    <source>
        <dbReference type="ARBA" id="ARBA00022786"/>
    </source>
</evidence>
<protein>
    <recommendedName>
        <fullName evidence="3">SOCS box domain-containing protein</fullName>
    </recommendedName>
</protein>